<dbReference type="SMART" id="SM00530">
    <property type="entry name" value="HTH_XRE"/>
    <property type="match status" value="1"/>
</dbReference>
<dbReference type="SUPFAM" id="SSF47413">
    <property type="entry name" value="lambda repressor-like DNA-binding domains"/>
    <property type="match status" value="1"/>
</dbReference>
<dbReference type="InterPro" id="IPR001387">
    <property type="entry name" value="Cro/C1-type_HTH"/>
</dbReference>
<dbReference type="GO" id="GO:0003677">
    <property type="term" value="F:DNA binding"/>
    <property type="evidence" value="ECO:0007669"/>
    <property type="project" value="UniProtKB-KW"/>
</dbReference>
<dbReference type="EMBL" id="JADPIE010000002">
    <property type="protein sequence ID" value="MBF8436188.1"/>
    <property type="molecule type" value="Genomic_DNA"/>
</dbReference>
<dbReference type="InterPro" id="IPR010982">
    <property type="entry name" value="Lambda_DNA-bd_dom_sf"/>
</dbReference>
<dbReference type="PROSITE" id="PS50943">
    <property type="entry name" value="HTH_CROC1"/>
    <property type="match status" value="1"/>
</dbReference>
<evidence type="ECO:0000313" key="3">
    <source>
        <dbReference type="EMBL" id="MBF8436188.1"/>
    </source>
</evidence>
<gene>
    <name evidence="3" type="ORF">I0Q91_03775</name>
</gene>
<dbReference type="CDD" id="cd00093">
    <property type="entry name" value="HTH_XRE"/>
    <property type="match status" value="1"/>
</dbReference>
<keyword evidence="4" id="KW-1185">Reference proteome</keyword>
<comment type="caution">
    <text evidence="3">The sequence shown here is derived from an EMBL/GenBank/DDBJ whole genome shotgun (WGS) entry which is preliminary data.</text>
</comment>
<dbReference type="RefSeq" id="WP_270452977.1">
    <property type="nucleotide sequence ID" value="NZ_JADPIE010000002.1"/>
</dbReference>
<dbReference type="Pfam" id="PF01381">
    <property type="entry name" value="HTH_3"/>
    <property type="match status" value="1"/>
</dbReference>
<reference evidence="3" key="1">
    <citation type="submission" date="2020-11" db="EMBL/GenBank/DDBJ databases">
        <title>Halonatronomonas betainensis gen. nov., sp. nov. a novel haloalkaliphilic representative of the family Halanaerobiacae capable of betaine degradation.</title>
        <authorList>
            <person name="Boltyanskaya Y."/>
            <person name="Kevbrin V."/>
            <person name="Detkova E."/>
            <person name="Grouzdev D.S."/>
            <person name="Koziaeva V."/>
            <person name="Zhilina T."/>
        </authorList>
    </citation>
    <scope>NUCLEOTIDE SEQUENCE</scope>
    <source>
        <strain evidence="3">Z-7014</strain>
    </source>
</reference>
<name>A0A931ANS4_9FIRM</name>
<dbReference type="Proteomes" id="UP000621436">
    <property type="component" value="Unassembled WGS sequence"/>
</dbReference>
<feature type="domain" description="HTH cro/C1-type" evidence="2">
    <location>
        <begin position="8"/>
        <end position="63"/>
    </location>
</feature>
<proteinExistence type="predicted"/>
<protein>
    <submittedName>
        <fullName evidence="3">Helix-turn-helix transcriptional regulator</fullName>
    </submittedName>
</protein>
<dbReference type="Gene3D" id="1.10.260.40">
    <property type="entry name" value="lambda repressor-like DNA-binding domains"/>
    <property type="match status" value="1"/>
</dbReference>
<evidence type="ECO:0000259" key="2">
    <source>
        <dbReference type="PROSITE" id="PS50943"/>
    </source>
</evidence>
<evidence type="ECO:0000313" key="4">
    <source>
        <dbReference type="Proteomes" id="UP000621436"/>
    </source>
</evidence>
<sequence>MNIFSERLKELRESKGLTMVDLSRKMGSISQSALSNYEAGTRKPGLEILMELAYFFNCSMDYLAGKTDYKNQDELLKKYPIEGEDVLEIIQGIEIYEESGLSVEEIKKLYEYINIIKDI</sequence>
<dbReference type="PANTHER" id="PTHR46558:SF11">
    <property type="entry name" value="HTH-TYPE TRANSCRIPTIONAL REGULATOR XRE"/>
    <property type="match status" value="1"/>
</dbReference>
<dbReference type="AlphaFoldDB" id="A0A931ANS4"/>
<dbReference type="PANTHER" id="PTHR46558">
    <property type="entry name" value="TRACRIPTIONAL REGULATORY PROTEIN-RELATED-RELATED"/>
    <property type="match status" value="1"/>
</dbReference>
<accession>A0A931ANS4</accession>
<organism evidence="3 4">
    <name type="scientific">Halonatronomonas betaini</name>
    <dbReference type="NCBI Taxonomy" id="2778430"/>
    <lineage>
        <taxon>Bacteria</taxon>
        <taxon>Bacillati</taxon>
        <taxon>Bacillota</taxon>
        <taxon>Clostridia</taxon>
        <taxon>Halanaerobiales</taxon>
        <taxon>Halarsenatibacteraceae</taxon>
        <taxon>Halonatronomonas</taxon>
    </lineage>
</organism>
<keyword evidence="1" id="KW-0238">DNA-binding</keyword>
<evidence type="ECO:0000256" key="1">
    <source>
        <dbReference type="ARBA" id="ARBA00023125"/>
    </source>
</evidence>